<dbReference type="Pfam" id="PF20684">
    <property type="entry name" value="Fung_rhodopsin"/>
    <property type="match status" value="1"/>
</dbReference>
<organism evidence="8 9">
    <name type="scientific">Neoarthrinium moseri</name>
    <dbReference type="NCBI Taxonomy" id="1658444"/>
    <lineage>
        <taxon>Eukaryota</taxon>
        <taxon>Fungi</taxon>
        <taxon>Dikarya</taxon>
        <taxon>Ascomycota</taxon>
        <taxon>Pezizomycotina</taxon>
        <taxon>Sordariomycetes</taxon>
        <taxon>Xylariomycetidae</taxon>
        <taxon>Amphisphaeriales</taxon>
        <taxon>Apiosporaceae</taxon>
        <taxon>Neoarthrinium</taxon>
    </lineage>
</organism>
<keyword evidence="9" id="KW-1185">Reference proteome</keyword>
<evidence type="ECO:0000256" key="2">
    <source>
        <dbReference type="ARBA" id="ARBA00022692"/>
    </source>
</evidence>
<feature type="transmembrane region" description="Helical" evidence="6">
    <location>
        <begin position="175"/>
        <end position="198"/>
    </location>
</feature>
<gene>
    <name evidence="8" type="ORF">JX265_002827</name>
</gene>
<dbReference type="PANTHER" id="PTHR33048">
    <property type="entry name" value="PTH11-LIKE INTEGRAL MEMBRANE PROTEIN (AFU_ORTHOLOGUE AFUA_5G11245)"/>
    <property type="match status" value="1"/>
</dbReference>
<evidence type="ECO:0000256" key="4">
    <source>
        <dbReference type="ARBA" id="ARBA00023136"/>
    </source>
</evidence>
<name>A0A9Q0ATY5_9PEZI</name>
<dbReference type="Proteomes" id="UP000829685">
    <property type="component" value="Unassembled WGS sequence"/>
</dbReference>
<feature type="transmembrane region" description="Helical" evidence="6">
    <location>
        <begin position="218"/>
        <end position="239"/>
    </location>
</feature>
<evidence type="ECO:0000259" key="7">
    <source>
        <dbReference type="Pfam" id="PF20684"/>
    </source>
</evidence>
<evidence type="ECO:0000313" key="9">
    <source>
        <dbReference type="Proteomes" id="UP000829685"/>
    </source>
</evidence>
<feature type="transmembrane region" description="Helical" evidence="6">
    <location>
        <begin position="100"/>
        <end position="120"/>
    </location>
</feature>
<feature type="transmembrane region" description="Helical" evidence="6">
    <location>
        <begin position="132"/>
        <end position="155"/>
    </location>
</feature>
<dbReference type="GO" id="GO:0016020">
    <property type="term" value="C:membrane"/>
    <property type="evidence" value="ECO:0007669"/>
    <property type="project" value="UniProtKB-SubCell"/>
</dbReference>
<comment type="similarity">
    <text evidence="5">Belongs to the SAT4 family.</text>
</comment>
<keyword evidence="3 6" id="KW-1133">Transmembrane helix</keyword>
<feature type="transmembrane region" description="Helical" evidence="6">
    <location>
        <begin position="298"/>
        <end position="320"/>
    </location>
</feature>
<dbReference type="EMBL" id="JAFIMR010000005">
    <property type="protein sequence ID" value="KAI1878650.1"/>
    <property type="molecule type" value="Genomic_DNA"/>
</dbReference>
<evidence type="ECO:0000256" key="6">
    <source>
        <dbReference type="SAM" id="Phobius"/>
    </source>
</evidence>
<sequence>MDDDSSSSSSKLVLRSAMYTLASSHASLAPSTPTTVRPGTALTSTVSQSLLVPVPRLLRSPSVSSPSVEGASPLDIKPAEAGHTMANTGLERSATFLTEVWTLFAIGILVLFARFAVRIKTVGLRGLQGDDLFALIIVFMYTGDAVLVHLVYLLGSNVDAATFQRTRPLSDEEVAQYRIGSICQFTAWFTYSALLWSLKGVMLCFFKRLTMGLWQARLTNWLMWICAGSYFVVLLTVIFTCFPTDKNWQVVPDPGLKCTFRSQNFIVTAILNVITDLAILAIPVPILWQLQVSWKKKLFVGILICSGFFVIAAAIVRVTLTVGANPSGTNVNRWGVRETLVGIIAANLPVLGPVTTKKFWNGGRLTSRRYSKTTIGGRSSSTWHHSFRPYGVSRSFAASIGGHKNRNNSFAGSEESIFHADNINLQPTSNEVLVHTSYHVKTEDNVGGASDGWAANVTTPETAACRGPDAV</sequence>
<protein>
    <recommendedName>
        <fullName evidence="7">Rhodopsin domain-containing protein</fullName>
    </recommendedName>
</protein>
<dbReference type="AlphaFoldDB" id="A0A9Q0ATY5"/>
<evidence type="ECO:0000256" key="1">
    <source>
        <dbReference type="ARBA" id="ARBA00004141"/>
    </source>
</evidence>
<comment type="subcellular location">
    <subcellularLocation>
        <location evidence="1">Membrane</location>
        <topology evidence="1">Multi-pass membrane protein</topology>
    </subcellularLocation>
</comment>
<evidence type="ECO:0000313" key="8">
    <source>
        <dbReference type="EMBL" id="KAI1878650.1"/>
    </source>
</evidence>
<keyword evidence="4 6" id="KW-0472">Membrane</keyword>
<proteinExistence type="inferred from homology"/>
<feature type="domain" description="Rhodopsin" evidence="7">
    <location>
        <begin position="113"/>
        <end position="355"/>
    </location>
</feature>
<dbReference type="InterPro" id="IPR049326">
    <property type="entry name" value="Rhodopsin_dom_fungi"/>
</dbReference>
<dbReference type="PANTHER" id="PTHR33048:SF2">
    <property type="entry name" value="SRPK"/>
    <property type="match status" value="1"/>
</dbReference>
<feature type="transmembrane region" description="Helical" evidence="6">
    <location>
        <begin position="265"/>
        <end position="286"/>
    </location>
</feature>
<reference evidence="8" key="1">
    <citation type="submission" date="2021-03" db="EMBL/GenBank/DDBJ databases">
        <title>Revisited historic fungal species revealed as producer of novel bioactive compounds through whole genome sequencing and comparative genomics.</title>
        <authorList>
            <person name="Vignolle G.A."/>
            <person name="Hochenegger N."/>
            <person name="Mach R.L."/>
            <person name="Mach-Aigner A.R."/>
            <person name="Javad Rahimi M."/>
            <person name="Salim K.A."/>
            <person name="Chan C.M."/>
            <person name="Lim L.B.L."/>
            <person name="Cai F."/>
            <person name="Druzhinina I.S."/>
            <person name="U'Ren J.M."/>
            <person name="Derntl C."/>
        </authorList>
    </citation>
    <scope>NUCLEOTIDE SEQUENCE</scope>
    <source>
        <strain evidence="8">TUCIM 5799</strain>
    </source>
</reference>
<keyword evidence="2 6" id="KW-0812">Transmembrane</keyword>
<evidence type="ECO:0000256" key="3">
    <source>
        <dbReference type="ARBA" id="ARBA00022989"/>
    </source>
</evidence>
<evidence type="ECO:0000256" key="5">
    <source>
        <dbReference type="ARBA" id="ARBA00038359"/>
    </source>
</evidence>
<accession>A0A9Q0ATY5</accession>
<dbReference type="InterPro" id="IPR052337">
    <property type="entry name" value="SAT4-like"/>
</dbReference>
<comment type="caution">
    <text evidence="8">The sequence shown here is derived from an EMBL/GenBank/DDBJ whole genome shotgun (WGS) entry which is preliminary data.</text>
</comment>